<dbReference type="Proteomes" id="UP000070376">
    <property type="component" value="Unassembled WGS sequence"/>
</dbReference>
<dbReference type="EMBL" id="LRPN01000005">
    <property type="protein sequence ID" value="KWZ86201.1"/>
    <property type="molecule type" value="Genomic_DNA"/>
</dbReference>
<evidence type="ECO:0000313" key="2">
    <source>
        <dbReference type="Proteomes" id="UP000070376"/>
    </source>
</evidence>
<reference evidence="2" key="1">
    <citation type="submission" date="2016-01" db="EMBL/GenBank/DDBJ databases">
        <authorList>
            <person name="Mitreva M."/>
            <person name="Pepin K.H."/>
            <person name="Mihindukulasuriya K.A."/>
            <person name="Fulton R."/>
            <person name="Fronick C."/>
            <person name="O'Laughlin M."/>
            <person name="Miner T."/>
            <person name="Herter B."/>
            <person name="Rosa B.A."/>
            <person name="Cordes M."/>
            <person name="Tomlinson C."/>
            <person name="Wollam A."/>
            <person name="Palsikar V.B."/>
            <person name="Mardis E.R."/>
            <person name="Wilson R.K."/>
        </authorList>
    </citation>
    <scope>NUCLEOTIDE SEQUENCE [LARGE SCALE GENOMIC DNA]</scope>
    <source>
        <strain evidence="2">GED7749B</strain>
    </source>
</reference>
<dbReference type="AlphaFoldDB" id="A0A133L2M8"/>
<proteinExistence type="predicted"/>
<name>A0A133L2M8_HEYCO</name>
<comment type="caution">
    <text evidence="1">The sequence shown here is derived from an EMBL/GenBank/DDBJ whole genome shotgun (WGS) entry which is preliminary data.</text>
</comment>
<protein>
    <submittedName>
        <fullName evidence="1">Uncharacterized protein</fullName>
    </submittedName>
</protein>
<evidence type="ECO:0000313" key="1">
    <source>
        <dbReference type="EMBL" id="KWZ86201.1"/>
    </source>
</evidence>
<gene>
    <name evidence="1" type="ORF">HMPREF3213_00112</name>
</gene>
<sequence>MERGRIMLKDLVPKFFEELNEHPGLILDNYDLKEGAYFRLFLDRTLEENLANLEYVIIRKKEEVGAAKKDIVKWFKIRDYYSSLLYDSTNKAVDNQKKFHNTNGLTLFVKSNIIMDKEAKFTVSEIYPHLEKFYTDYLPKAGEKLFDLYPLQSKSKNKKSVELAERQDFFKKEYGKLVEYLHSETRKQLYQKVQDFWRQYFDQFLLIIQEIIRENKIDNYIKIFFDADEDIYRKEYQIYVLPRIFNVNDYNQLNHGKILGLPAYDVNMNAKKPFLELKSMKAKVPTRVTVEEALVIKDLSKWLEQQGKFKEYILPGSNPFAIDRERWLRRDPGSIHMRLDKNGSIEYFEQVPFKSREKLLIEIENFLQIEEKDNAQKYVKYYDPIQSTGQLYHQINELFFNNYLKYGFFNSDIPKVKENEFPGEMQTIYVMARQALYDFIFKGTNQTIKPFIKKFSRQLIEIQICKTSKGLNFKKTAEAFLLRTALMKFIGYEEGSILAATTKALYEKLSIKLKDKETFVECESDPEFYFLAGQLGYYLLFQSEAKDKNFGMAEPIMQIKYANQLKRHLRDLFETYSHAIRFNYVTVKNAMSMVFGYLTSRERIDETNKDYLFAGLIGKNLLLQSNKKEGDKQDGEAK</sequence>
<dbReference type="PATRIC" id="fig|1398.22.peg.117"/>
<accession>A0A133L2M8</accession>
<organism evidence="1 2">
    <name type="scientific">Heyndrickxia coagulans</name>
    <name type="common">Weizmannia coagulans</name>
    <dbReference type="NCBI Taxonomy" id="1398"/>
    <lineage>
        <taxon>Bacteria</taxon>
        <taxon>Bacillati</taxon>
        <taxon>Bacillota</taxon>
        <taxon>Bacilli</taxon>
        <taxon>Bacillales</taxon>
        <taxon>Bacillaceae</taxon>
        <taxon>Heyndrickxia</taxon>
    </lineage>
</organism>